<evidence type="ECO:0000256" key="1">
    <source>
        <dbReference type="ARBA" id="ARBA00023002"/>
    </source>
</evidence>
<dbReference type="GO" id="GO:0016491">
    <property type="term" value="F:oxidoreductase activity"/>
    <property type="evidence" value="ECO:0007669"/>
    <property type="project" value="UniProtKB-KW"/>
</dbReference>
<dbReference type="HOGENOM" id="CLU_023205_1_1_1"/>
<dbReference type="InterPro" id="IPR036812">
    <property type="entry name" value="NAD(P)_OxRdtase_dom_sf"/>
</dbReference>
<reference evidence="4" key="1">
    <citation type="journal article" date="2013" name="Genome Announc.">
        <title>Draft genome sequence of the grapevine dieback fungus Eutypa lata UCR-EL1.</title>
        <authorList>
            <person name="Blanco-Ulate B."/>
            <person name="Rolshausen P.E."/>
            <person name="Cantu D."/>
        </authorList>
    </citation>
    <scope>NUCLEOTIDE SEQUENCE [LARGE SCALE GENOMIC DNA]</scope>
    <source>
        <strain evidence="4">UCR-EL1</strain>
    </source>
</reference>
<accession>M7T093</accession>
<dbReference type="PANTHER" id="PTHR43364">
    <property type="entry name" value="NADH-SPECIFIC METHYLGLYOXAL REDUCTASE-RELATED"/>
    <property type="match status" value="1"/>
</dbReference>
<organism evidence="3 4">
    <name type="scientific">Eutypa lata (strain UCR-EL1)</name>
    <name type="common">Grapevine dieback disease fungus</name>
    <name type="synonym">Eutypa armeniacae</name>
    <dbReference type="NCBI Taxonomy" id="1287681"/>
    <lineage>
        <taxon>Eukaryota</taxon>
        <taxon>Fungi</taxon>
        <taxon>Dikarya</taxon>
        <taxon>Ascomycota</taxon>
        <taxon>Pezizomycotina</taxon>
        <taxon>Sordariomycetes</taxon>
        <taxon>Xylariomycetidae</taxon>
        <taxon>Xylariales</taxon>
        <taxon>Diatrypaceae</taxon>
        <taxon>Eutypa</taxon>
    </lineage>
</organism>
<dbReference type="AlphaFoldDB" id="M7T093"/>
<dbReference type="eggNOG" id="ENOG502SMNT">
    <property type="taxonomic scope" value="Eukaryota"/>
</dbReference>
<evidence type="ECO:0000259" key="2">
    <source>
        <dbReference type="Pfam" id="PF00248"/>
    </source>
</evidence>
<evidence type="ECO:0000313" key="4">
    <source>
        <dbReference type="Proteomes" id="UP000012174"/>
    </source>
</evidence>
<dbReference type="SUPFAM" id="SSF51430">
    <property type="entry name" value="NAD(P)-linked oxidoreductase"/>
    <property type="match status" value="1"/>
</dbReference>
<evidence type="ECO:0000313" key="3">
    <source>
        <dbReference type="EMBL" id="EMR63266.1"/>
    </source>
</evidence>
<dbReference type="Gene3D" id="3.20.20.100">
    <property type="entry name" value="NADP-dependent oxidoreductase domain"/>
    <property type="match status" value="1"/>
</dbReference>
<gene>
    <name evidence="3" type="ORF">UCREL1_9792</name>
</gene>
<dbReference type="InterPro" id="IPR050523">
    <property type="entry name" value="AKR_Detox_Biosynth"/>
</dbReference>
<dbReference type="EMBL" id="KB707247">
    <property type="protein sequence ID" value="EMR63266.1"/>
    <property type="molecule type" value="Genomic_DNA"/>
</dbReference>
<protein>
    <submittedName>
        <fullName evidence="3">Putative aldo keto protein</fullName>
    </submittedName>
</protein>
<dbReference type="GO" id="GO:0005829">
    <property type="term" value="C:cytosol"/>
    <property type="evidence" value="ECO:0007669"/>
    <property type="project" value="TreeGrafter"/>
</dbReference>
<name>M7T093_EUTLA</name>
<dbReference type="Pfam" id="PF00248">
    <property type="entry name" value="Aldo_ket_red"/>
    <property type="match status" value="1"/>
</dbReference>
<dbReference type="OrthoDB" id="2310150at2759"/>
<dbReference type="KEGG" id="ela:UCREL1_9792"/>
<sequence>MAPNLICGTASIGMDLTEFQDVESVNVLYAHRADPETSLEEQIQGFNEQIAQGHCKAWGVSNTPPDVLEKILHLCEQNGWQKPSCYQGEYSLISRGMETRLLPLLRAHNMAFNAFRGLAAGFLTGNSVNNRKTGTRFGDDNPLGKAVQKIFGAEDLTEAMRKFDTEVRAHGVSPIEVAARWLSHHSALNDDDGVVIGASKKAQIVEVVSFIQKGPLPTTLLELAENLWEEVKETRGTII</sequence>
<dbReference type="Proteomes" id="UP000012174">
    <property type="component" value="Unassembled WGS sequence"/>
</dbReference>
<keyword evidence="1" id="KW-0560">Oxidoreductase</keyword>
<dbReference type="InterPro" id="IPR023210">
    <property type="entry name" value="NADP_OxRdtase_dom"/>
</dbReference>
<proteinExistence type="predicted"/>
<dbReference type="OMA" id="NLITRGM"/>
<dbReference type="PANTHER" id="PTHR43364:SF4">
    <property type="entry name" value="NAD(P)-LINKED OXIDOREDUCTASE SUPERFAMILY PROTEIN"/>
    <property type="match status" value="1"/>
</dbReference>
<keyword evidence="4" id="KW-1185">Reference proteome</keyword>
<feature type="domain" description="NADP-dependent oxidoreductase" evidence="2">
    <location>
        <begin position="21"/>
        <end position="218"/>
    </location>
</feature>